<dbReference type="Pfam" id="PF00211">
    <property type="entry name" value="Guanylate_cyc"/>
    <property type="match status" value="1"/>
</dbReference>
<dbReference type="InterPro" id="IPR029016">
    <property type="entry name" value="GAF-like_dom_sf"/>
</dbReference>
<sequence length="397" mass="44577">MERYYKQRFEAQRRLAQKVAPFMEANEILEKMRSELREIISGSMEACILLLDPEAGKYTRPLQCALYDRPINCLKCKRHRPAIQQAIARKKAVVVTGSQPVVRHDGTSVPIGPEAAVPVFAENQLLAVVSVVAMPETRFSSKEFFLLQDFAETVGYLLVSAKKHWAMTQEKIRINQMLAHLSPFVPQSVRKIVEDDPQMLEREKEKRDVSILFLDLEGYTRLSIDRPEDEVNALVEKIFSSFVDPIHRSHGDINETAGDGLMIIFKDDDPRVNAVNAVKAAIDIRERNHEVNRELNLARGPVNVNMGINTGEALVGMTRMKGALDTRMTYTASGTVTNLAARLAEYAQGGDILFGERTRSMIENLWPVYDRGKVGLKGIEAPVQVYSLFKDNPGGHA</sequence>
<dbReference type="Gene3D" id="3.30.70.1230">
    <property type="entry name" value="Nucleotide cyclase"/>
    <property type="match status" value="1"/>
</dbReference>
<dbReference type="Proteomes" id="UP000525298">
    <property type="component" value="Unassembled WGS sequence"/>
</dbReference>
<dbReference type="CDD" id="cd07302">
    <property type="entry name" value="CHD"/>
    <property type="match status" value="1"/>
</dbReference>
<dbReference type="EMBL" id="JACDUS010000011">
    <property type="protein sequence ID" value="MBA2882629.1"/>
    <property type="molecule type" value="Genomic_DNA"/>
</dbReference>
<dbReference type="SMART" id="SM00044">
    <property type="entry name" value="CYCc"/>
    <property type="match status" value="1"/>
</dbReference>
<evidence type="ECO:0000313" key="3">
    <source>
        <dbReference type="Proteomes" id="UP000525298"/>
    </source>
</evidence>
<dbReference type="GO" id="GO:0004016">
    <property type="term" value="F:adenylate cyclase activity"/>
    <property type="evidence" value="ECO:0007669"/>
    <property type="project" value="UniProtKB-ARBA"/>
</dbReference>
<dbReference type="SUPFAM" id="SSF55781">
    <property type="entry name" value="GAF domain-like"/>
    <property type="match status" value="1"/>
</dbReference>
<dbReference type="Pfam" id="PF13185">
    <property type="entry name" value="GAF_2"/>
    <property type="match status" value="1"/>
</dbReference>
<name>A0A7W0CBD3_9BACT</name>
<dbReference type="InterPro" id="IPR003018">
    <property type="entry name" value="GAF"/>
</dbReference>
<accession>A0A7W0CBD3</accession>
<dbReference type="PROSITE" id="PS50125">
    <property type="entry name" value="GUANYLATE_CYCLASE_2"/>
    <property type="match status" value="1"/>
</dbReference>
<keyword evidence="3" id="KW-1185">Reference proteome</keyword>
<comment type="caution">
    <text evidence="2">The sequence shown here is derived from an EMBL/GenBank/DDBJ whole genome shotgun (WGS) entry which is preliminary data.</text>
</comment>
<dbReference type="RefSeq" id="WP_181552261.1">
    <property type="nucleotide sequence ID" value="NZ_JACDUS010000011.1"/>
</dbReference>
<reference evidence="2 3" key="1">
    <citation type="submission" date="2020-07" db="EMBL/GenBank/DDBJ databases">
        <title>Genomic Encyclopedia of Type Strains, Phase IV (KMG-IV): sequencing the most valuable type-strain genomes for metagenomic binning, comparative biology and taxonomic classification.</title>
        <authorList>
            <person name="Goeker M."/>
        </authorList>
    </citation>
    <scope>NUCLEOTIDE SEQUENCE [LARGE SCALE GENOMIC DNA]</scope>
    <source>
        <strain evidence="2 3">DSM 17721</strain>
    </source>
</reference>
<dbReference type="InterPro" id="IPR029787">
    <property type="entry name" value="Nucleotide_cyclase"/>
</dbReference>
<organism evidence="2 3">
    <name type="scientific">Desulfosalsimonas propionicica</name>
    <dbReference type="NCBI Taxonomy" id="332175"/>
    <lineage>
        <taxon>Bacteria</taxon>
        <taxon>Pseudomonadati</taxon>
        <taxon>Thermodesulfobacteriota</taxon>
        <taxon>Desulfobacteria</taxon>
        <taxon>Desulfobacterales</taxon>
        <taxon>Desulfosalsimonadaceae</taxon>
        <taxon>Desulfosalsimonas</taxon>
    </lineage>
</organism>
<gene>
    <name evidence="2" type="ORF">HNR65_002983</name>
</gene>
<dbReference type="PANTHER" id="PTHR43081:SF1">
    <property type="entry name" value="ADENYLATE CYCLASE, TERMINAL-DIFFERENTIATION SPECIFIC"/>
    <property type="match status" value="1"/>
</dbReference>
<proteinExistence type="predicted"/>
<protein>
    <submittedName>
        <fullName evidence="2">Class 3 adenylate cyclase</fullName>
    </submittedName>
</protein>
<dbReference type="InterPro" id="IPR001054">
    <property type="entry name" value="A/G_cyclase"/>
</dbReference>
<dbReference type="GO" id="GO:0009190">
    <property type="term" value="P:cyclic nucleotide biosynthetic process"/>
    <property type="evidence" value="ECO:0007669"/>
    <property type="project" value="InterPro"/>
</dbReference>
<evidence type="ECO:0000259" key="1">
    <source>
        <dbReference type="PROSITE" id="PS50125"/>
    </source>
</evidence>
<dbReference type="InterPro" id="IPR050697">
    <property type="entry name" value="Adenylyl/Guanylyl_Cyclase_3/4"/>
</dbReference>
<feature type="domain" description="Guanylate cyclase" evidence="1">
    <location>
        <begin position="210"/>
        <end position="344"/>
    </location>
</feature>
<dbReference type="Gene3D" id="3.30.450.40">
    <property type="match status" value="1"/>
</dbReference>
<dbReference type="GO" id="GO:0035556">
    <property type="term" value="P:intracellular signal transduction"/>
    <property type="evidence" value="ECO:0007669"/>
    <property type="project" value="InterPro"/>
</dbReference>
<dbReference type="PANTHER" id="PTHR43081">
    <property type="entry name" value="ADENYLATE CYCLASE, TERMINAL-DIFFERENTIATION SPECIFIC-RELATED"/>
    <property type="match status" value="1"/>
</dbReference>
<dbReference type="AlphaFoldDB" id="A0A7W0CBD3"/>
<evidence type="ECO:0000313" key="2">
    <source>
        <dbReference type="EMBL" id="MBA2882629.1"/>
    </source>
</evidence>
<dbReference type="SUPFAM" id="SSF55073">
    <property type="entry name" value="Nucleotide cyclase"/>
    <property type="match status" value="1"/>
</dbReference>